<organism evidence="1">
    <name type="scientific">marine sediment metagenome</name>
    <dbReference type="NCBI Taxonomy" id="412755"/>
    <lineage>
        <taxon>unclassified sequences</taxon>
        <taxon>metagenomes</taxon>
        <taxon>ecological metagenomes</taxon>
    </lineage>
</organism>
<protein>
    <submittedName>
        <fullName evidence="1">Uncharacterized protein</fullName>
    </submittedName>
</protein>
<evidence type="ECO:0000313" key="1">
    <source>
        <dbReference type="EMBL" id="GAH36600.1"/>
    </source>
</evidence>
<proteinExistence type="predicted"/>
<name>X1FVN6_9ZZZZ</name>
<gene>
    <name evidence="1" type="ORF">S03H2_10623</name>
</gene>
<sequence>MLGFHPGDPGSNPGESIKILFFNPYYLKKSKIIAAFGYLQMLVI</sequence>
<dbReference type="AlphaFoldDB" id="X1FVN6"/>
<dbReference type="EMBL" id="BARU01005453">
    <property type="protein sequence ID" value="GAH36600.1"/>
    <property type="molecule type" value="Genomic_DNA"/>
</dbReference>
<comment type="caution">
    <text evidence="1">The sequence shown here is derived from an EMBL/GenBank/DDBJ whole genome shotgun (WGS) entry which is preliminary data.</text>
</comment>
<reference evidence="1" key="1">
    <citation type="journal article" date="2014" name="Front. Microbiol.">
        <title>High frequency of phylogenetically diverse reductive dehalogenase-homologous genes in deep subseafloor sedimentary metagenomes.</title>
        <authorList>
            <person name="Kawai M."/>
            <person name="Futagami T."/>
            <person name="Toyoda A."/>
            <person name="Takaki Y."/>
            <person name="Nishi S."/>
            <person name="Hori S."/>
            <person name="Arai W."/>
            <person name="Tsubouchi T."/>
            <person name="Morono Y."/>
            <person name="Uchiyama I."/>
            <person name="Ito T."/>
            <person name="Fujiyama A."/>
            <person name="Inagaki F."/>
            <person name="Takami H."/>
        </authorList>
    </citation>
    <scope>NUCLEOTIDE SEQUENCE</scope>
    <source>
        <strain evidence="1">Expedition CK06-06</strain>
    </source>
</reference>
<accession>X1FVN6</accession>